<feature type="region of interest" description="Disordered" evidence="1">
    <location>
        <begin position="55"/>
        <end position="76"/>
    </location>
</feature>
<feature type="region of interest" description="Disordered" evidence="1">
    <location>
        <begin position="517"/>
        <end position="538"/>
    </location>
</feature>
<reference evidence="2" key="1">
    <citation type="journal article" date="2012" name="Nat. Genet.">
        <title>Whole-genome sequence of Schistosoma haematobium.</title>
        <authorList>
            <person name="Young N.D."/>
            <person name="Jex A.R."/>
            <person name="Li B."/>
            <person name="Liu S."/>
            <person name="Yang L."/>
            <person name="Xiong Z."/>
            <person name="Li Y."/>
            <person name="Cantacessi C."/>
            <person name="Hall R.S."/>
            <person name="Xu X."/>
            <person name="Chen F."/>
            <person name="Wu X."/>
            <person name="Zerlotini A."/>
            <person name="Oliveira G."/>
            <person name="Hofmann A."/>
            <person name="Zhang G."/>
            <person name="Fang X."/>
            <person name="Kang Y."/>
            <person name="Campbell B.E."/>
            <person name="Loukas A."/>
            <person name="Ranganathan S."/>
            <person name="Rollinson D."/>
            <person name="Rinaldi G."/>
            <person name="Brindley P.J."/>
            <person name="Yang H."/>
            <person name="Wang J."/>
            <person name="Wang J."/>
            <person name="Gasser R.B."/>
        </authorList>
    </citation>
    <scope>NUCLEOTIDE SEQUENCE [LARGE SCALE GENOMIC DNA]</scope>
</reference>
<dbReference type="EMBL" id="KL250487">
    <property type="protein sequence ID" value="KGB31899.1"/>
    <property type="molecule type" value="Genomic_DNA"/>
</dbReference>
<feature type="region of interest" description="Disordered" evidence="1">
    <location>
        <begin position="291"/>
        <end position="317"/>
    </location>
</feature>
<feature type="compositionally biased region" description="Low complexity" evidence="1">
    <location>
        <begin position="196"/>
        <end position="211"/>
    </location>
</feature>
<organism evidence="2">
    <name type="scientific">Schistosoma haematobium</name>
    <name type="common">Blood fluke</name>
    <dbReference type="NCBI Taxonomy" id="6185"/>
    <lineage>
        <taxon>Eukaryota</taxon>
        <taxon>Metazoa</taxon>
        <taxon>Spiralia</taxon>
        <taxon>Lophotrochozoa</taxon>
        <taxon>Platyhelminthes</taxon>
        <taxon>Trematoda</taxon>
        <taxon>Digenea</taxon>
        <taxon>Strigeidida</taxon>
        <taxon>Schistosomatoidea</taxon>
        <taxon>Schistosomatidae</taxon>
        <taxon>Schistosoma</taxon>
    </lineage>
</organism>
<feature type="compositionally biased region" description="Basic and acidic residues" evidence="1">
    <location>
        <begin position="700"/>
        <end position="710"/>
    </location>
</feature>
<feature type="region of interest" description="Disordered" evidence="1">
    <location>
        <begin position="1"/>
        <end position="21"/>
    </location>
</feature>
<feature type="compositionally biased region" description="Polar residues" evidence="1">
    <location>
        <begin position="711"/>
        <end position="721"/>
    </location>
</feature>
<dbReference type="AlphaFoldDB" id="A0A094ZGD2"/>
<feature type="region of interest" description="Disordered" evidence="1">
    <location>
        <begin position="803"/>
        <end position="823"/>
    </location>
</feature>
<sequence>MRSVFAKKSKTKLNPKTKLEPTIENELMLKSEEKHFTDEQNDNLQNKYTLRSKIIKHNSLDKRKSRASFKSSSSSSSDVYIRRGLGVSVTFESTLPTQIWQASPSPSPPLSEQIKNDENNQGIKNSTSSSSNSQSCESSNERIRMNYKNRHGSLNDIHECDDSSDETNPSRLSYPSLSSCTSSDETTTSQERLSHRLSSSTSDSSSSLDLRILPNNGTHSTQKINEKHHKGKKDRESERYSNRKVVNEKRRQYKSQGLSSSSTSSEEEDLEAYGWDEKTISALTSRNKTSTTCHTTASKEKSEKCPKNVNESLTSPKRASSYQKYDLRWKPDMGLAKLKLSSPVRICNQFHVDSPIIFPQTCIVSRRLNSAIQSNCPNTTSFTLHPFTLPTNSFVQNSSLTNSELLAVVNIDFRPSAEWKERYKLLGVRQGEYVCVLNQSLSSPTIANSVDGRMRSTHAQQKVMFPLTENNFWLYVRRWCVDHLVATGTPGYIPRQTCRVLSNCEITSLRCASQKAKSSWDGSSNNFIPSNDSQTNNTPAQKHVVMQTNDEFRQTKPASNKELTNRSPHSNSTCSNQVTVMFTTHLDKRNPMYSLQNFTPDTSQNFLPPPPPGFGSGGSIGSETEDKDSGRGPSSGSEWGSGRGGSSNITLDRSIVEHTSSEVGLDYQGSQSNRRSRNVKSAEESQLGWYAPTGLEWSDRNFHPGEESLSRDSAFQSPNTDNLASSLHITEVSQSAANKSSSMQKAYSPSAITLTTITGNTPVLEMRHNGTPTLCARGLPSASTTDSLATSTTTCTTVVDIREGQDEHTNNPRAGPSTKYRVPTPDPSCWEPYKTVIHVNETSLEKFTLV</sequence>
<feature type="compositionally biased region" description="Basic and acidic residues" evidence="1">
    <location>
        <begin position="297"/>
        <end position="306"/>
    </location>
</feature>
<feature type="compositionally biased region" description="Basic residues" evidence="1">
    <location>
        <begin position="1"/>
        <end position="15"/>
    </location>
</feature>
<feature type="compositionally biased region" description="Basic and acidic residues" evidence="1">
    <location>
        <begin position="233"/>
        <end position="250"/>
    </location>
</feature>
<feature type="region of interest" description="Disordered" evidence="1">
    <location>
        <begin position="157"/>
        <end position="271"/>
    </location>
</feature>
<feature type="region of interest" description="Disordered" evidence="1">
    <location>
        <begin position="552"/>
        <end position="576"/>
    </location>
</feature>
<evidence type="ECO:0000313" key="2">
    <source>
        <dbReference type="EMBL" id="KGB31899.1"/>
    </source>
</evidence>
<proteinExistence type="predicted"/>
<evidence type="ECO:0000256" key="1">
    <source>
        <dbReference type="SAM" id="MobiDB-lite"/>
    </source>
</evidence>
<feature type="compositionally biased region" description="Low complexity" evidence="1">
    <location>
        <begin position="169"/>
        <end position="189"/>
    </location>
</feature>
<gene>
    <name evidence="2" type="ORF">MS3_00053</name>
</gene>
<feature type="compositionally biased region" description="Polar residues" evidence="1">
    <location>
        <begin position="593"/>
        <end position="606"/>
    </location>
</feature>
<dbReference type="RefSeq" id="XP_012791712.2">
    <property type="nucleotide sequence ID" value="XM_012936258.2"/>
</dbReference>
<feature type="region of interest" description="Disordered" evidence="1">
    <location>
        <begin position="700"/>
        <end position="721"/>
    </location>
</feature>
<feature type="compositionally biased region" description="Low complexity" evidence="1">
    <location>
        <begin position="125"/>
        <end position="138"/>
    </location>
</feature>
<feature type="compositionally biased region" description="Polar residues" evidence="1">
    <location>
        <begin position="556"/>
        <end position="576"/>
    </location>
</feature>
<feature type="region of interest" description="Disordered" evidence="1">
    <location>
        <begin position="592"/>
        <end position="684"/>
    </location>
</feature>
<protein>
    <submittedName>
        <fullName evidence="2">Uncharacterized protein</fullName>
    </submittedName>
</protein>
<accession>A0A094ZGD2</accession>
<feature type="compositionally biased region" description="Polar residues" evidence="1">
    <location>
        <begin position="661"/>
        <end position="673"/>
    </location>
</feature>
<feature type="region of interest" description="Disordered" evidence="1">
    <location>
        <begin position="99"/>
        <end position="140"/>
    </location>
</feature>
<dbReference type="KEGG" id="shx:MS3_00006350"/>
<name>A0A094ZGD2_SCHHA</name>